<dbReference type="eggNOG" id="COG5340">
    <property type="taxonomic scope" value="Bacteria"/>
</dbReference>
<dbReference type="AlphaFoldDB" id="V4PIU4"/>
<gene>
    <name evidence="1" type="ORF">ABENE_17370</name>
</gene>
<dbReference type="PATRIC" id="fig|1121022.4.peg.3547"/>
<keyword evidence="2" id="KW-1185">Reference proteome</keyword>
<accession>V4PIU4</accession>
<proteinExistence type="predicted"/>
<dbReference type="STRING" id="1121022.GCA_000376105_04353"/>
<evidence type="ECO:0000313" key="1">
    <source>
        <dbReference type="EMBL" id="ESQ87134.1"/>
    </source>
</evidence>
<reference evidence="1 2" key="1">
    <citation type="journal article" date="2014" name="Nature">
        <title>Sequential evolution of bacterial morphology by co-option of a developmental regulator.</title>
        <authorList>
            <person name="Jiang C."/>
            <person name="Brown P.J."/>
            <person name="Ducret A."/>
            <person name="Brun Y.V."/>
        </authorList>
    </citation>
    <scope>NUCLEOTIDE SEQUENCE [LARGE SCALE GENOMIC DNA]</scope>
    <source>
        <strain evidence="1 2">DSM 16100</strain>
    </source>
</reference>
<name>V4PIU4_9CAUL</name>
<dbReference type="EMBL" id="AWGB01000046">
    <property type="protein sequence ID" value="ESQ87134.1"/>
    <property type="molecule type" value="Genomic_DNA"/>
</dbReference>
<evidence type="ECO:0008006" key="3">
    <source>
        <dbReference type="Google" id="ProtNLM"/>
    </source>
</evidence>
<sequence>MPRKVWIAIVRDAWASKLSYSPVRPVRFSSSCLRQGIEYHDISGVQVPIYSVARTLADLFRNPRLVDRSVALEALKATLAQKKAAPAEIFEAARTGNALTTIRPYLVAREQFSF</sequence>
<organism evidence="1 2">
    <name type="scientific">Asticcacaulis benevestitus DSM 16100 = ATCC BAA-896</name>
    <dbReference type="NCBI Taxonomy" id="1121022"/>
    <lineage>
        <taxon>Bacteria</taxon>
        <taxon>Pseudomonadati</taxon>
        <taxon>Pseudomonadota</taxon>
        <taxon>Alphaproteobacteria</taxon>
        <taxon>Caulobacterales</taxon>
        <taxon>Caulobacteraceae</taxon>
        <taxon>Asticcacaulis</taxon>
    </lineage>
</organism>
<evidence type="ECO:0000313" key="2">
    <source>
        <dbReference type="Proteomes" id="UP000017837"/>
    </source>
</evidence>
<dbReference type="Proteomes" id="UP000017837">
    <property type="component" value="Unassembled WGS sequence"/>
</dbReference>
<protein>
    <recommendedName>
        <fullName evidence="3">AbiEi antitoxin C-terminal domain-containing protein</fullName>
    </recommendedName>
</protein>
<comment type="caution">
    <text evidence="1">The sequence shown here is derived from an EMBL/GenBank/DDBJ whole genome shotgun (WGS) entry which is preliminary data.</text>
</comment>